<dbReference type="RefSeq" id="XP_045140307.1">
    <property type="nucleotide sequence ID" value="XM_045284372.1"/>
</dbReference>
<sequence length="638" mass="70300">MPLSTRVSLTPQKLWLGPSKHGRVPGTPAYREKEDMYDEIIELKKSLHMQKGDVDLMRTKLRRLEEENSRKDRQIEQLLDAARGPDFVRTLAEKRSDTGWVVAGLKQRVLRLEQQCKDKDSTISKLQSDMKTTNLEEMRIAMETYYEEIHRLQTLLAASEPAGKKLPVDKKLGSRRQKKMSSALLNLSRSVQELTEENQTLKEDLDRLLSNSPSASKIQGYVEWSKPRLLRRITELETRLSMLESPRPQASELAKPRVEPPHSSVSNPTEPWQPRCDAHEGPKPPRADPAGLKDECAASRPQQLEKDIPSCVGRAQAWLCACSAERNQPPQTRAGMERAPQHGQQSEETGETEAVPREQVQMLTGKPREQEEAEAGAEDKPGEAGHKWGWLEACVGEKPPESWERMTNFRWGWTQKGGCAGWCGLLMLTHRLFLFQKREAALDEAATVLQAALRGHLVRSQLLARTAHCSSAPRTPSPPRKHPKTPHSESSAGLELEKAVVLVQSVFRAHLARIRAGAPGIGVATTASTSRTWAPSASKDACSLAPPGNATASPPEWDLGCVTDTAQDDSAASSGETEEESAAEEEVLTPDEPDVDVGPMLCGPPPAGALPLVDKVYSEDSDDDVISPSLPGKKSCSS</sequence>
<organism evidence="1 2">
    <name type="scientific">Echinops telfairi</name>
    <name type="common">Lesser hedgehog tenrec</name>
    <dbReference type="NCBI Taxonomy" id="9371"/>
    <lineage>
        <taxon>Eukaryota</taxon>
        <taxon>Metazoa</taxon>
        <taxon>Chordata</taxon>
        <taxon>Craniata</taxon>
        <taxon>Vertebrata</taxon>
        <taxon>Euteleostomi</taxon>
        <taxon>Mammalia</taxon>
        <taxon>Eutheria</taxon>
        <taxon>Afrotheria</taxon>
        <taxon>Tenrecidae</taxon>
        <taxon>Tenrecinae</taxon>
        <taxon>Echinops</taxon>
    </lineage>
</organism>
<gene>
    <name evidence="2" type="primary">IQCE</name>
</gene>
<evidence type="ECO:0000313" key="2">
    <source>
        <dbReference type="RefSeq" id="XP_045140307.1"/>
    </source>
</evidence>
<evidence type="ECO:0000313" key="1">
    <source>
        <dbReference type="Proteomes" id="UP000694863"/>
    </source>
</evidence>
<reference evidence="2" key="1">
    <citation type="submission" date="2025-08" db="UniProtKB">
        <authorList>
            <consortium name="RefSeq"/>
        </authorList>
    </citation>
    <scope>IDENTIFICATION</scope>
</reference>
<name>A0AC55CJA0_ECHTE</name>
<dbReference type="Proteomes" id="UP000694863">
    <property type="component" value="Unplaced"/>
</dbReference>
<keyword evidence="1" id="KW-1185">Reference proteome</keyword>
<protein>
    <submittedName>
        <fullName evidence="2">IQ domain-containing protein E</fullName>
    </submittedName>
</protein>
<proteinExistence type="predicted"/>
<accession>A0AC55CJA0</accession>